<organism evidence="1 2">
    <name type="scientific">Mycobacterium pinniadriaticum</name>
    <dbReference type="NCBI Taxonomy" id="2994102"/>
    <lineage>
        <taxon>Bacteria</taxon>
        <taxon>Bacillati</taxon>
        <taxon>Actinomycetota</taxon>
        <taxon>Actinomycetes</taxon>
        <taxon>Mycobacteriales</taxon>
        <taxon>Mycobacteriaceae</taxon>
        <taxon>Mycobacterium</taxon>
    </lineage>
</organism>
<comment type="caution">
    <text evidence="1">The sequence shown here is derived from an EMBL/GenBank/DDBJ whole genome shotgun (WGS) entry which is preliminary data.</text>
</comment>
<proteinExistence type="predicted"/>
<gene>
    <name evidence="1" type="ORF">ORI27_09475</name>
</gene>
<reference evidence="1 2" key="1">
    <citation type="submission" date="2022-11" db="EMBL/GenBank/DDBJ databases">
        <title>Mycobacterium sp. nov.</title>
        <authorList>
            <person name="Papic B."/>
            <person name="Spicic S."/>
            <person name="Duvnjak S."/>
        </authorList>
    </citation>
    <scope>NUCLEOTIDE SEQUENCE [LARGE SCALE GENOMIC DNA]</scope>
    <source>
        <strain evidence="1 2">CVI_P4</strain>
    </source>
</reference>
<evidence type="ECO:0000313" key="1">
    <source>
        <dbReference type="EMBL" id="MCX2936929.1"/>
    </source>
</evidence>
<dbReference type="Proteomes" id="UP001300745">
    <property type="component" value="Unassembled WGS sequence"/>
</dbReference>
<dbReference type="EMBL" id="JAPJDO010000006">
    <property type="protein sequence ID" value="MCX2936929.1"/>
    <property type="molecule type" value="Genomic_DNA"/>
</dbReference>
<keyword evidence="2" id="KW-1185">Reference proteome</keyword>
<protein>
    <submittedName>
        <fullName evidence="1">Uncharacterized protein</fullName>
    </submittedName>
</protein>
<dbReference type="RefSeq" id="WP_265996497.1">
    <property type="nucleotide sequence ID" value="NZ_JAPJDN010000006.1"/>
</dbReference>
<evidence type="ECO:0000313" key="2">
    <source>
        <dbReference type="Proteomes" id="UP001300745"/>
    </source>
</evidence>
<accession>A0ABT3SBS4</accession>
<sequence>MTDHVIFRYDPDNRPQITFRGVPSGCAGGAGTMAEARGAYRTCLSARLHVDRRALPPVVEHLEGLVRGMWVRTKVGAVHRDRSSDKMLLQILLAAGDEQAGLRERVTRLTEAGAEPVVVLTEPDYALETLLDQMSAGDTLVVAHSEDNESVGWSVLYGVESGAGQDVPSVGDDGGFRATPVATFTRTCAAVGRVVHRRPAAHLAS</sequence>
<name>A0ABT3SBS4_9MYCO</name>